<accession>A0A2U3QFJ8</accession>
<dbReference type="Proteomes" id="UP000245125">
    <property type="component" value="Unassembled WGS sequence"/>
</dbReference>
<evidence type="ECO:0000256" key="1">
    <source>
        <dbReference type="SAM" id="MobiDB-lite"/>
    </source>
</evidence>
<proteinExistence type="predicted"/>
<feature type="compositionally biased region" description="Basic and acidic residues" evidence="1">
    <location>
        <begin position="1"/>
        <end position="13"/>
    </location>
</feature>
<gene>
    <name evidence="2" type="ORF">NBG4_170030</name>
</gene>
<dbReference type="EMBL" id="OUUY01000061">
    <property type="protein sequence ID" value="SPQ00115.1"/>
    <property type="molecule type" value="Genomic_DNA"/>
</dbReference>
<reference evidence="3" key="1">
    <citation type="submission" date="2018-03" db="EMBL/GenBank/DDBJ databases">
        <authorList>
            <person name="Zecchin S."/>
        </authorList>
    </citation>
    <scope>NUCLEOTIDE SEQUENCE [LARGE SCALE GENOMIC DNA]</scope>
</reference>
<sequence>MKSERTNLKDFRLSETGLTPPPPLKLRGGDRGGVISKDELLKAIPNTFGITLLGAGKKW</sequence>
<protein>
    <submittedName>
        <fullName evidence="2">Uncharacterized protein</fullName>
    </submittedName>
</protein>
<organism evidence="2 3">
    <name type="scientific">Candidatus Sulfobium mesophilum</name>
    <dbReference type="NCBI Taxonomy" id="2016548"/>
    <lineage>
        <taxon>Bacteria</taxon>
        <taxon>Pseudomonadati</taxon>
        <taxon>Nitrospirota</taxon>
        <taxon>Nitrospiria</taxon>
        <taxon>Nitrospirales</taxon>
        <taxon>Nitrospiraceae</taxon>
        <taxon>Candidatus Sulfobium</taxon>
    </lineage>
</organism>
<feature type="region of interest" description="Disordered" evidence="1">
    <location>
        <begin position="1"/>
        <end position="31"/>
    </location>
</feature>
<name>A0A2U3QFJ8_9BACT</name>
<evidence type="ECO:0000313" key="3">
    <source>
        <dbReference type="Proteomes" id="UP000245125"/>
    </source>
</evidence>
<keyword evidence="3" id="KW-1185">Reference proteome</keyword>
<dbReference type="AlphaFoldDB" id="A0A2U3QFJ8"/>
<evidence type="ECO:0000313" key="2">
    <source>
        <dbReference type="EMBL" id="SPQ00115.1"/>
    </source>
</evidence>